<keyword evidence="2" id="KW-0328">Glycosyltransferase</keyword>
<dbReference type="GeneID" id="70250726"/>
<feature type="transmembrane region" description="Helical" evidence="4">
    <location>
        <begin position="31"/>
        <end position="52"/>
    </location>
</feature>
<dbReference type="GO" id="GO:0000009">
    <property type="term" value="F:alpha-1,6-mannosyltransferase activity"/>
    <property type="evidence" value="ECO:0007669"/>
    <property type="project" value="TreeGrafter"/>
</dbReference>
<keyword evidence="4" id="KW-0472">Membrane</keyword>
<dbReference type="AlphaFoldDB" id="A0AAD4KSA8"/>
<protein>
    <submittedName>
        <fullName evidence="5">Alpha-1,6-mannosyltransferase subunit</fullName>
    </submittedName>
</protein>
<dbReference type="Gene3D" id="3.90.550.10">
    <property type="entry name" value="Spore Coat Polysaccharide Biosynthesis Protein SpsA, Chain A"/>
    <property type="match status" value="1"/>
</dbReference>
<gene>
    <name evidence="5" type="ORF">BGW36DRAFT_427633</name>
</gene>
<sequence length="325" mass="37369">MQYALPPRKSSTAPPFAPRTSLFSLQRRRQLRTIGIIAFTVISVLFFLSRYFRATSGGPITTTILIPSGTPTIVLVTLFDPDTLSEAYLQNIKNNREDYASRHGYANFFANASDYLYTLNEQQPRSWVSVPAVRHAMSEYPYSTYFFFLSAHALIMEPRLSLERHVLEPKQLDSLMMKDQSVVPPDSVIKTFSHLTAKDVELIITQDGADLVPSSFIIKQGEWSRFFLDVWYDPLYRKYNFAKAEKHALDHIVQWHATILAKMALIPQRIINSYSKDSPDPAIGGTYHEGDFVIHFNGCDAKERSCEEEMRPYYSMWQRKTTNLQ</sequence>
<dbReference type="GO" id="GO:0006487">
    <property type="term" value="P:protein N-linked glycosylation"/>
    <property type="evidence" value="ECO:0007669"/>
    <property type="project" value="TreeGrafter"/>
</dbReference>
<dbReference type="PANTHER" id="PTHR31306">
    <property type="entry name" value="ALPHA-1,6-MANNOSYLTRANSFERASE MNN11-RELATED"/>
    <property type="match status" value="1"/>
</dbReference>
<comment type="caution">
    <text evidence="5">The sequence shown here is derived from an EMBL/GenBank/DDBJ whole genome shotgun (WGS) entry which is preliminary data.</text>
</comment>
<keyword evidence="4" id="KW-0812">Transmembrane</keyword>
<evidence type="ECO:0000256" key="1">
    <source>
        <dbReference type="ARBA" id="ARBA00005664"/>
    </source>
</evidence>
<dbReference type="Pfam" id="PF05637">
    <property type="entry name" value="Glyco_transf_34"/>
    <property type="match status" value="1"/>
</dbReference>
<evidence type="ECO:0000256" key="2">
    <source>
        <dbReference type="ARBA" id="ARBA00022676"/>
    </source>
</evidence>
<dbReference type="PANTHER" id="PTHR31306:SF10">
    <property type="entry name" value="ALPHA-1,6-MANNOSYLTRANSFERASE MNN11-RELATED"/>
    <property type="match status" value="1"/>
</dbReference>
<name>A0AAD4KSA8_9EURO</name>
<keyword evidence="6" id="KW-1185">Reference proteome</keyword>
<dbReference type="Proteomes" id="UP001201262">
    <property type="component" value="Unassembled WGS sequence"/>
</dbReference>
<keyword evidence="4" id="KW-1133">Transmembrane helix</keyword>
<keyword evidence="3" id="KW-0808">Transferase</keyword>
<proteinExistence type="inferred from homology"/>
<organism evidence="5 6">
    <name type="scientific">Talaromyces proteolyticus</name>
    <dbReference type="NCBI Taxonomy" id="1131652"/>
    <lineage>
        <taxon>Eukaryota</taxon>
        <taxon>Fungi</taxon>
        <taxon>Dikarya</taxon>
        <taxon>Ascomycota</taxon>
        <taxon>Pezizomycotina</taxon>
        <taxon>Eurotiomycetes</taxon>
        <taxon>Eurotiomycetidae</taxon>
        <taxon>Eurotiales</taxon>
        <taxon>Trichocomaceae</taxon>
        <taxon>Talaromyces</taxon>
        <taxon>Talaromyces sect. Bacilispori</taxon>
    </lineage>
</organism>
<evidence type="ECO:0000313" key="5">
    <source>
        <dbReference type="EMBL" id="KAH8697678.1"/>
    </source>
</evidence>
<dbReference type="InterPro" id="IPR008630">
    <property type="entry name" value="Glyco_trans_34"/>
</dbReference>
<accession>A0AAD4KSA8</accession>
<evidence type="ECO:0000256" key="3">
    <source>
        <dbReference type="ARBA" id="ARBA00022679"/>
    </source>
</evidence>
<evidence type="ECO:0000313" key="6">
    <source>
        <dbReference type="Proteomes" id="UP001201262"/>
    </source>
</evidence>
<dbReference type="InterPro" id="IPR029044">
    <property type="entry name" value="Nucleotide-diphossugar_trans"/>
</dbReference>
<comment type="similarity">
    <text evidence="1">Belongs to the glycosyltransferase 34 family.</text>
</comment>
<reference evidence="5" key="1">
    <citation type="submission" date="2021-12" db="EMBL/GenBank/DDBJ databases">
        <title>Convergent genome expansion in fungi linked to evolution of root-endophyte symbiosis.</title>
        <authorList>
            <consortium name="DOE Joint Genome Institute"/>
            <person name="Ke Y.-H."/>
            <person name="Bonito G."/>
            <person name="Liao H.-L."/>
            <person name="Looney B."/>
            <person name="Rojas-Flechas A."/>
            <person name="Nash J."/>
            <person name="Hameed K."/>
            <person name="Schadt C."/>
            <person name="Martin F."/>
            <person name="Crous P.W."/>
            <person name="Miettinen O."/>
            <person name="Magnuson J.K."/>
            <person name="Labbe J."/>
            <person name="Jacobson D."/>
            <person name="Doktycz M.J."/>
            <person name="Veneault-Fourrey C."/>
            <person name="Kuo A."/>
            <person name="Mondo S."/>
            <person name="Calhoun S."/>
            <person name="Riley R."/>
            <person name="Ohm R."/>
            <person name="LaButti K."/>
            <person name="Andreopoulos B."/>
            <person name="Pangilinan J."/>
            <person name="Nolan M."/>
            <person name="Tritt A."/>
            <person name="Clum A."/>
            <person name="Lipzen A."/>
            <person name="Daum C."/>
            <person name="Barry K."/>
            <person name="Grigoriev I.V."/>
            <person name="Vilgalys R."/>
        </authorList>
    </citation>
    <scope>NUCLEOTIDE SEQUENCE</scope>
    <source>
        <strain evidence="5">PMI_201</strain>
    </source>
</reference>
<dbReference type="EMBL" id="JAJTJA010000006">
    <property type="protein sequence ID" value="KAH8697678.1"/>
    <property type="molecule type" value="Genomic_DNA"/>
</dbReference>
<dbReference type="FunFam" id="3.90.550.10:FF:000149">
    <property type="entry name" value="Alpha-1,6-mannosyltransferase subunit"/>
    <property type="match status" value="1"/>
</dbReference>
<dbReference type="RefSeq" id="XP_046072379.1">
    <property type="nucleotide sequence ID" value="XM_046220439.1"/>
</dbReference>
<dbReference type="GO" id="GO:0000136">
    <property type="term" value="C:mannan polymerase complex"/>
    <property type="evidence" value="ECO:0007669"/>
    <property type="project" value="TreeGrafter"/>
</dbReference>
<evidence type="ECO:0000256" key="4">
    <source>
        <dbReference type="SAM" id="Phobius"/>
    </source>
</evidence>